<dbReference type="SUPFAM" id="SSF81383">
    <property type="entry name" value="F-box domain"/>
    <property type="match status" value="1"/>
</dbReference>
<evidence type="ECO:0000313" key="3">
    <source>
        <dbReference type="Proteomes" id="UP000078284"/>
    </source>
</evidence>
<evidence type="ECO:0000259" key="1">
    <source>
        <dbReference type="PROSITE" id="PS50181"/>
    </source>
</evidence>
<dbReference type="NCBIfam" id="TIGR01640">
    <property type="entry name" value="F_box_assoc_1"/>
    <property type="match status" value="1"/>
</dbReference>
<dbReference type="InterPro" id="IPR017451">
    <property type="entry name" value="F-box-assoc_interact_dom"/>
</dbReference>
<organism evidence="2 3">
    <name type="scientific">Arabidopsis thaliana</name>
    <name type="common">Mouse-ear cress</name>
    <dbReference type="NCBI Taxonomy" id="3702"/>
    <lineage>
        <taxon>Eukaryota</taxon>
        <taxon>Viridiplantae</taxon>
        <taxon>Streptophyta</taxon>
        <taxon>Embryophyta</taxon>
        <taxon>Tracheophyta</taxon>
        <taxon>Spermatophyta</taxon>
        <taxon>Magnoliopsida</taxon>
        <taxon>eudicotyledons</taxon>
        <taxon>Gunneridae</taxon>
        <taxon>Pentapetalae</taxon>
        <taxon>rosids</taxon>
        <taxon>malvids</taxon>
        <taxon>Brassicales</taxon>
        <taxon>Brassicaceae</taxon>
        <taxon>Camelineae</taxon>
        <taxon>Arabidopsis</taxon>
    </lineage>
</organism>
<protein>
    <recommendedName>
        <fullName evidence="1">F-box domain-containing protein</fullName>
    </recommendedName>
</protein>
<dbReference type="InterPro" id="IPR036047">
    <property type="entry name" value="F-box-like_dom_sf"/>
</dbReference>
<name>A0A178VW84_ARATH</name>
<dbReference type="PANTHER" id="PTHR31672">
    <property type="entry name" value="BNACNNG10540D PROTEIN"/>
    <property type="match status" value="1"/>
</dbReference>
<dbReference type="InterPro" id="IPR011043">
    <property type="entry name" value="Gal_Oxase/kelch_b-propeller"/>
</dbReference>
<dbReference type="PROSITE" id="PS50181">
    <property type="entry name" value="FBOX"/>
    <property type="match status" value="1"/>
</dbReference>
<dbReference type="InterPro" id="IPR001810">
    <property type="entry name" value="F-box_dom"/>
</dbReference>
<dbReference type="EMBL" id="LUHQ01000002">
    <property type="protein sequence ID" value="OAP09661.1"/>
    <property type="molecule type" value="Genomic_DNA"/>
</dbReference>
<dbReference type="Pfam" id="PF07734">
    <property type="entry name" value="FBA_1"/>
    <property type="match status" value="1"/>
</dbReference>
<dbReference type="InterPro" id="IPR006527">
    <property type="entry name" value="F-box-assoc_dom_typ1"/>
</dbReference>
<dbReference type="SMART" id="SM00256">
    <property type="entry name" value="FBOX"/>
    <property type="match status" value="1"/>
</dbReference>
<dbReference type="Pfam" id="PF00646">
    <property type="entry name" value="F-box"/>
    <property type="match status" value="1"/>
</dbReference>
<dbReference type="InterPro" id="IPR050796">
    <property type="entry name" value="SCF_F-box_component"/>
</dbReference>
<dbReference type="Gene3D" id="1.20.1280.50">
    <property type="match status" value="1"/>
</dbReference>
<proteinExistence type="predicted"/>
<dbReference type="PANTHER" id="PTHR31672:SF13">
    <property type="entry name" value="F-BOX PROTEIN CPR30-LIKE"/>
    <property type="match status" value="1"/>
</dbReference>
<gene>
    <name evidence="2" type="ordered locus">AXX17_At2g30770</name>
</gene>
<comment type="caution">
    <text evidence="2">The sequence shown here is derived from an EMBL/GenBank/DDBJ whole genome shotgun (WGS) entry which is preliminary data.</text>
</comment>
<reference evidence="3" key="1">
    <citation type="journal article" date="2016" name="Proc. Natl. Acad. Sci. U.S.A.">
        <title>Chromosome-level assembly of Arabidopsis thaliana Ler reveals the extent of translocation and inversion polymorphisms.</title>
        <authorList>
            <person name="Zapata L."/>
            <person name="Ding J."/>
            <person name="Willing E.M."/>
            <person name="Hartwig B."/>
            <person name="Bezdan D."/>
            <person name="Jiao W.B."/>
            <person name="Patel V."/>
            <person name="Velikkakam James G."/>
            <person name="Koornneef M."/>
            <person name="Ossowski S."/>
            <person name="Schneeberger K."/>
        </authorList>
    </citation>
    <scope>NUCLEOTIDE SEQUENCE [LARGE SCALE GENOMIC DNA]</scope>
    <source>
        <strain evidence="3">cv. Landsberg erecta</strain>
    </source>
</reference>
<feature type="domain" description="F-box" evidence="1">
    <location>
        <begin position="1"/>
        <end position="43"/>
    </location>
</feature>
<dbReference type="AlphaFoldDB" id="A0A178VW84"/>
<dbReference type="SUPFAM" id="SSF50965">
    <property type="entry name" value="Galactose oxidase, central domain"/>
    <property type="match status" value="1"/>
</dbReference>
<evidence type="ECO:0000313" key="2">
    <source>
        <dbReference type="EMBL" id="OAP09661.1"/>
    </source>
</evidence>
<accession>A0A178VW84</accession>
<sequence length="391" mass="45433">MDLLPYDVVEHILERLDVKSLLNCKSVSKQWRSTIRCRAFQERQLMHRRQSCNPDVLLVSVADEFYLLKRVHQAMRTLVLGSSVSVRILTPWEDTLYKVCQSSCDGLICLYNTYASNIVVNPTTRWHREFPLSTFQRLDRYEHQVGSVSWAKLGFGKDKINGTYKPVWLYNSAELGGLNDDDEDYDDEDKNNISMICQGNNNTSTFCEVFDFTTKAWRFVVPASPYRILPYQDPVYVDGSLHWLTEGETTNVLSFDLHAETFQVVSKAPFLHHHDYSSRELIMCNLDDRLCVSEKMWPNQVIWSLDSDHKTWKEIYSIDLNITSSLFGSNGFALRPLGVFDKDKLLFCEPEYGDQLLTHDPKTKSYEFDYRFFSPTTALPLCYFQSLISIF</sequence>
<dbReference type="Proteomes" id="UP000078284">
    <property type="component" value="Chromosome 2"/>
</dbReference>